<evidence type="ECO:0008006" key="5">
    <source>
        <dbReference type="Google" id="ProtNLM"/>
    </source>
</evidence>
<gene>
    <name evidence="3" type="ORF">ACFQGL_25045</name>
</gene>
<dbReference type="RefSeq" id="WP_377514864.1">
    <property type="nucleotide sequence ID" value="NZ_JBHSQS010000019.1"/>
</dbReference>
<feature type="region of interest" description="Disordered" evidence="1">
    <location>
        <begin position="82"/>
        <end position="119"/>
    </location>
</feature>
<evidence type="ECO:0000313" key="3">
    <source>
        <dbReference type="EMBL" id="MFC5926606.1"/>
    </source>
</evidence>
<accession>A0ABW1HDL9</accession>
<evidence type="ECO:0000313" key="4">
    <source>
        <dbReference type="Proteomes" id="UP001596226"/>
    </source>
</evidence>
<feature type="compositionally biased region" description="Pro residues" evidence="1">
    <location>
        <begin position="83"/>
        <end position="96"/>
    </location>
</feature>
<reference evidence="4" key="1">
    <citation type="journal article" date="2019" name="Int. J. Syst. Evol. Microbiol.">
        <title>The Global Catalogue of Microorganisms (GCM) 10K type strain sequencing project: providing services to taxonomists for standard genome sequencing and annotation.</title>
        <authorList>
            <consortium name="The Broad Institute Genomics Platform"/>
            <consortium name="The Broad Institute Genome Sequencing Center for Infectious Disease"/>
            <person name="Wu L."/>
            <person name="Ma J."/>
        </authorList>
    </citation>
    <scope>NUCLEOTIDE SEQUENCE [LARGE SCALE GENOMIC DNA]</scope>
    <source>
        <strain evidence="4">CGMCC 4.7144</strain>
    </source>
</reference>
<dbReference type="Proteomes" id="UP001596226">
    <property type="component" value="Unassembled WGS sequence"/>
</dbReference>
<comment type="caution">
    <text evidence="3">The sequence shown here is derived from an EMBL/GenBank/DDBJ whole genome shotgun (WGS) entry which is preliminary data.</text>
</comment>
<keyword evidence="2" id="KW-0812">Transmembrane</keyword>
<proteinExistence type="predicted"/>
<protein>
    <recommendedName>
        <fullName evidence="5">DUF1622 domain-containing protein</fullName>
    </recommendedName>
</protein>
<keyword evidence="2" id="KW-0472">Membrane</keyword>
<evidence type="ECO:0000256" key="1">
    <source>
        <dbReference type="SAM" id="MobiDB-lite"/>
    </source>
</evidence>
<feature type="transmembrane region" description="Helical" evidence="2">
    <location>
        <begin position="52"/>
        <end position="73"/>
    </location>
</feature>
<keyword evidence="4" id="KW-1185">Reference proteome</keyword>
<keyword evidence="2" id="KW-1133">Transmembrane helix</keyword>
<organism evidence="3 4">
    <name type="scientific">Micromonospora vulcania</name>
    <dbReference type="NCBI Taxonomy" id="1441873"/>
    <lineage>
        <taxon>Bacteria</taxon>
        <taxon>Bacillati</taxon>
        <taxon>Actinomycetota</taxon>
        <taxon>Actinomycetes</taxon>
        <taxon>Micromonosporales</taxon>
        <taxon>Micromonosporaceae</taxon>
        <taxon>Micromonospora</taxon>
    </lineage>
</organism>
<name>A0ABW1HDL9_9ACTN</name>
<dbReference type="EMBL" id="JBHSQS010000019">
    <property type="protein sequence ID" value="MFC5926606.1"/>
    <property type="molecule type" value="Genomic_DNA"/>
</dbReference>
<evidence type="ECO:0000256" key="2">
    <source>
        <dbReference type="SAM" id="Phobius"/>
    </source>
</evidence>
<sequence>MIGALVTAVTALALTAGLATVFATGSVRTAVRVLLDLLTAAGLLRLAGGPGWSALASAAAIVALRQMLAAALATARPWSRGQFPPPWSRRQSPPPCAVDGHHLPLAVRGETGKSGGITT</sequence>